<name>A0A975G7I6_9BACT</name>
<dbReference type="InterPro" id="IPR006311">
    <property type="entry name" value="TAT_signal"/>
</dbReference>
<dbReference type="RefSeq" id="WP_211630307.1">
    <property type="nucleotide sequence ID" value="NZ_CP073100.1"/>
</dbReference>
<dbReference type="KEGG" id="lamb:KBB96_15155"/>
<dbReference type="GO" id="GO:0016491">
    <property type="term" value="F:oxidoreductase activity"/>
    <property type="evidence" value="ECO:0007669"/>
    <property type="project" value="UniProtKB-KW"/>
</dbReference>
<dbReference type="Proteomes" id="UP000676169">
    <property type="component" value="Chromosome"/>
</dbReference>
<reference evidence="6" key="1">
    <citation type="submission" date="2021-04" db="EMBL/GenBank/DDBJ databases">
        <title>Luteolibacter sp. 32A isolated from the skin of an Anderson's salamander (Ambystoma andersonii).</title>
        <authorList>
            <person name="Spergser J."/>
            <person name="Busse H.-J."/>
        </authorList>
    </citation>
    <scope>NUCLEOTIDE SEQUENCE</scope>
    <source>
        <strain evidence="6">32A</strain>
    </source>
</reference>
<dbReference type="AlphaFoldDB" id="A0A975G7I6"/>
<keyword evidence="7" id="KW-1185">Reference proteome</keyword>
<evidence type="ECO:0000256" key="4">
    <source>
        <dbReference type="PIRSR" id="PIRSR601613-1"/>
    </source>
</evidence>
<dbReference type="SUPFAM" id="SSF51905">
    <property type="entry name" value="FAD/NAD(P)-binding domain"/>
    <property type="match status" value="1"/>
</dbReference>
<gene>
    <name evidence="6" type="ORF">KBB96_15155</name>
</gene>
<dbReference type="PANTHER" id="PTHR43563">
    <property type="entry name" value="AMINE OXIDASE"/>
    <property type="match status" value="1"/>
</dbReference>
<evidence type="ECO:0000259" key="5">
    <source>
        <dbReference type="Pfam" id="PF01593"/>
    </source>
</evidence>
<feature type="domain" description="Amine oxidase" evidence="5">
    <location>
        <begin position="72"/>
        <end position="513"/>
    </location>
</feature>
<dbReference type="SUPFAM" id="SSF54373">
    <property type="entry name" value="FAD-linked reductases, C-terminal domain"/>
    <property type="match status" value="1"/>
</dbReference>
<dbReference type="NCBIfam" id="TIGR01409">
    <property type="entry name" value="TAT_signal_seq"/>
    <property type="match status" value="1"/>
</dbReference>
<dbReference type="InterPro" id="IPR019546">
    <property type="entry name" value="TAT_signal_bac_arc"/>
</dbReference>
<feature type="binding site" evidence="4">
    <location>
        <begin position="92"/>
        <end position="93"/>
    </location>
    <ligand>
        <name>FAD</name>
        <dbReference type="ChEBI" id="CHEBI:57692"/>
    </ligand>
</feature>
<evidence type="ECO:0000313" key="7">
    <source>
        <dbReference type="Proteomes" id="UP000676169"/>
    </source>
</evidence>
<dbReference type="PANTHER" id="PTHR43563:SF1">
    <property type="entry name" value="AMINE OXIDASE [FLAVIN-CONTAINING] B"/>
    <property type="match status" value="1"/>
</dbReference>
<dbReference type="Gene3D" id="3.90.660.10">
    <property type="match status" value="1"/>
</dbReference>
<feature type="binding site" evidence="4">
    <location>
        <position position="408"/>
    </location>
    <ligand>
        <name>substrate</name>
    </ligand>
</feature>
<evidence type="ECO:0000256" key="3">
    <source>
        <dbReference type="ARBA" id="ARBA00023002"/>
    </source>
</evidence>
<organism evidence="6 7">
    <name type="scientific">Luteolibacter ambystomatis</name>
    <dbReference type="NCBI Taxonomy" id="2824561"/>
    <lineage>
        <taxon>Bacteria</taxon>
        <taxon>Pseudomonadati</taxon>
        <taxon>Verrucomicrobiota</taxon>
        <taxon>Verrucomicrobiia</taxon>
        <taxon>Verrucomicrobiales</taxon>
        <taxon>Verrucomicrobiaceae</taxon>
        <taxon>Luteolibacter</taxon>
    </lineage>
</organism>
<dbReference type="EMBL" id="CP073100">
    <property type="protein sequence ID" value="QUE50201.1"/>
    <property type="molecule type" value="Genomic_DNA"/>
</dbReference>
<evidence type="ECO:0000313" key="6">
    <source>
        <dbReference type="EMBL" id="QUE50201.1"/>
    </source>
</evidence>
<evidence type="ECO:0000256" key="2">
    <source>
        <dbReference type="ARBA" id="ARBA00005995"/>
    </source>
</evidence>
<proteinExistence type="inferred from homology"/>
<evidence type="ECO:0000256" key="1">
    <source>
        <dbReference type="ARBA" id="ARBA00001974"/>
    </source>
</evidence>
<dbReference type="PRINTS" id="PR00757">
    <property type="entry name" value="AMINEOXDASEF"/>
</dbReference>
<keyword evidence="3" id="KW-0560">Oxidoreductase</keyword>
<dbReference type="Gene3D" id="3.50.50.60">
    <property type="entry name" value="FAD/NAD(P)-binding domain"/>
    <property type="match status" value="1"/>
</dbReference>
<dbReference type="InterPro" id="IPR050703">
    <property type="entry name" value="Flavin_MAO"/>
</dbReference>
<protein>
    <submittedName>
        <fullName evidence="6">FAD-dependent oxidoreductase</fullName>
    </submittedName>
</protein>
<dbReference type="Pfam" id="PF01593">
    <property type="entry name" value="Amino_oxidase"/>
    <property type="match status" value="1"/>
</dbReference>
<dbReference type="PROSITE" id="PS51318">
    <property type="entry name" value="TAT"/>
    <property type="match status" value="1"/>
</dbReference>
<dbReference type="InterPro" id="IPR036188">
    <property type="entry name" value="FAD/NAD-bd_sf"/>
</dbReference>
<dbReference type="InterPro" id="IPR001613">
    <property type="entry name" value="Flavin_amine_oxidase"/>
</dbReference>
<accession>A0A975G7I6</accession>
<sequence>MNRGRVPLFRSLIDCLREAHVANATGEGNWSRRGFLQTLGAAGMAGALSGCVTVPPAGKNLRGPVVIVGGGIAGLTAALRLMQQGVDCELYEASPRFGGRMFTKRDFNRDGMFCELGGELVDTNHEALIKLAKECGISTQPLKKGEKGLDFYHIGGKIFTDRDLIPAFQPMAKRIAADAEGLTDAQEEYTAKAKRLDGINLKSYLAGSRHDTPAWLIEMLDVAYCCEYGVDTVHQSALNLVNFIGTDTKEGFEMFGTSDESMRIEGGNDRVPTAVYGRIQRKVRTFSEHELSAVARTKTGLRLTFRHGSQRVVKDAAHVICAIPFTVLRHVEGIDSLGLSAEKKRAIHTFGYGANVKVMWGVKERVWRQESGGRDFYCNGSVVSDLPFQQFWETSRGQKGRSGILTNFIGGTPAANWTAERLKAFPGEAEKVFPALAGQWDGNRAVMNWPKVKWNRGSYSATLVGQYTWAYAASATQELGGALVFAGEHTSPDFGGFMNGGVESGERAAKEVLAAAV</sequence>
<dbReference type="Gene3D" id="1.10.405.10">
    <property type="entry name" value="Guanine Nucleotide Dissociation Inhibitor, domain 1"/>
    <property type="match status" value="1"/>
</dbReference>
<comment type="similarity">
    <text evidence="2">Belongs to the flavin monoamine oxidase family.</text>
</comment>
<dbReference type="InterPro" id="IPR002937">
    <property type="entry name" value="Amino_oxidase"/>
</dbReference>
<comment type="cofactor">
    <cofactor evidence="1">
        <name>FAD</name>
        <dbReference type="ChEBI" id="CHEBI:57692"/>
    </cofactor>
</comment>